<feature type="domain" description="CCD97-like C-terminal" evidence="2">
    <location>
        <begin position="4"/>
        <end position="170"/>
    </location>
</feature>
<dbReference type="InterPro" id="IPR040233">
    <property type="entry name" value="CCD97-like_C"/>
</dbReference>
<proteinExistence type="predicted"/>
<reference evidence="3 4" key="1">
    <citation type="submission" date="2024-02" db="EMBL/GenBank/DDBJ databases">
        <authorList>
            <person name="Chen Y."/>
            <person name="Shah S."/>
            <person name="Dougan E. K."/>
            <person name="Thang M."/>
            <person name="Chan C."/>
        </authorList>
    </citation>
    <scope>NUCLEOTIDE SEQUENCE [LARGE SCALE GENOMIC DNA]</scope>
</reference>
<evidence type="ECO:0000259" key="2">
    <source>
        <dbReference type="Pfam" id="PF09747"/>
    </source>
</evidence>
<sequence length="182" mass="19655">MARSAGFFSEEEMKERDPQLYHRLVGQYIDTTVKLSDPMQGSLSTYLMQQLEKECEARTRNQEARAVAALRTCVGELTDLAEIAAPLLEKGKTEASPPEEGAKGASGTPSAPDIEQAASGGGTATEAPTIKTEVVDKEENANEVPGVSEVVEKEEDPSEKKAGKEEEEKEEAPRPKAFTEKG</sequence>
<keyword evidence="4" id="KW-1185">Reference proteome</keyword>
<dbReference type="PANTHER" id="PTHR31840:SF1">
    <property type="entry name" value="COILED-COIL DOMAIN-CONTAINING PROTEIN 97"/>
    <property type="match status" value="1"/>
</dbReference>
<evidence type="ECO:0000313" key="4">
    <source>
        <dbReference type="Proteomes" id="UP001642484"/>
    </source>
</evidence>
<dbReference type="Pfam" id="PF09747">
    <property type="entry name" value="CCD97-like_C"/>
    <property type="match status" value="1"/>
</dbReference>
<dbReference type="Proteomes" id="UP001642484">
    <property type="component" value="Unassembled WGS sequence"/>
</dbReference>
<evidence type="ECO:0000313" key="3">
    <source>
        <dbReference type="EMBL" id="CAK9033129.1"/>
    </source>
</evidence>
<gene>
    <name evidence="3" type="ORF">CCMP2556_LOCUS18948</name>
</gene>
<feature type="region of interest" description="Disordered" evidence="1">
    <location>
        <begin position="87"/>
        <end position="182"/>
    </location>
</feature>
<protein>
    <recommendedName>
        <fullName evidence="2">CCD97-like C-terminal domain-containing protein</fullName>
    </recommendedName>
</protein>
<evidence type="ECO:0000256" key="1">
    <source>
        <dbReference type="SAM" id="MobiDB-lite"/>
    </source>
</evidence>
<organism evidence="3 4">
    <name type="scientific">Durusdinium trenchii</name>
    <dbReference type="NCBI Taxonomy" id="1381693"/>
    <lineage>
        <taxon>Eukaryota</taxon>
        <taxon>Sar</taxon>
        <taxon>Alveolata</taxon>
        <taxon>Dinophyceae</taxon>
        <taxon>Suessiales</taxon>
        <taxon>Symbiodiniaceae</taxon>
        <taxon>Durusdinium</taxon>
    </lineage>
</organism>
<dbReference type="EMBL" id="CAXAMN010010935">
    <property type="protein sequence ID" value="CAK9033129.1"/>
    <property type="molecule type" value="Genomic_DNA"/>
</dbReference>
<name>A0ABP0L4I3_9DINO</name>
<dbReference type="InterPro" id="IPR018613">
    <property type="entry name" value="Ccdc97-like"/>
</dbReference>
<comment type="caution">
    <text evidence="3">The sequence shown here is derived from an EMBL/GenBank/DDBJ whole genome shotgun (WGS) entry which is preliminary data.</text>
</comment>
<feature type="compositionally biased region" description="Basic and acidic residues" evidence="1">
    <location>
        <begin position="158"/>
        <end position="182"/>
    </location>
</feature>
<accession>A0ABP0L4I3</accession>
<dbReference type="PANTHER" id="PTHR31840">
    <property type="entry name" value="COILED-COIL DOMAIN-CONTAINING PROTEIN 97"/>
    <property type="match status" value="1"/>
</dbReference>